<dbReference type="EMBL" id="CAADFP010000119">
    <property type="protein sequence ID" value="VFK30777.1"/>
    <property type="molecule type" value="Genomic_DNA"/>
</dbReference>
<proteinExistence type="predicted"/>
<dbReference type="InterPro" id="IPR024524">
    <property type="entry name" value="DUF3800"/>
</dbReference>
<reference evidence="2" key="1">
    <citation type="submission" date="2019-02" db="EMBL/GenBank/DDBJ databases">
        <authorList>
            <person name="Gruber-Vodicka R. H."/>
            <person name="Seah K. B. B."/>
        </authorList>
    </citation>
    <scope>NUCLEOTIDE SEQUENCE</scope>
    <source>
        <strain evidence="1">BECK_S312</strain>
        <strain evidence="2">BECK_S426</strain>
    </source>
</reference>
<evidence type="ECO:0008006" key="3">
    <source>
        <dbReference type="Google" id="ProtNLM"/>
    </source>
</evidence>
<organism evidence="2">
    <name type="scientific">Candidatus Kentrum sp. LPFa</name>
    <dbReference type="NCBI Taxonomy" id="2126335"/>
    <lineage>
        <taxon>Bacteria</taxon>
        <taxon>Pseudomonadati</taxon>
        <taxon>Pseudomonadota</taxon>
        <taxon>Gammaproteobacteria</taxon>
        <taxon>Candidatus Kentrum</taxon>
    </lineage>
</organism>
<evidence type="ECO:0000313" key="1">
    <source>
        <dbReference type="EMBL" id="VFK15525.1"/>
    </source>
</evidence>
<accession>A0A450XNC6</accession>
<name>A0A450XNC6_9GAMM</name>
<dbReference type="EMBL" id="CAADFM010000127">
    <property type="protein sequence ID" value="VFK15525.1"/>
    <property type="molecule type" value="Genomic_DNA"/>
</dbReference>
<dbReference type="AlphaFoldDB" id="A0A450XNC6"/>
<protein>
    <recommendedName>
        <fullName evidence="3">DUF3800 domain-containing protein</fullName>
    </recommendedName>
</protein>
<dbReference type="Pfam" id="PF12686">
    <property type="entry name" value="DUF3800"/>
    <property type="match status" value="1"/>
</dbReference>
<sequence>MNVNFNCYIDEAGDEGIDTNGSRWFLIGAVLVRKDDDLKVSRAVDRVKALIGQRNKRKALHWRELKRNHSKRLVVIKEFGDLPFD</sequence>
<gene>
    <name evidence="1" type="ORF">BECKLPF1236A_GA0070988_1012713</name>
    <name evidence="2" type="ORF">BECKLPF1236C_GA0070990_1011914</name>
</gene>
<evidence type="ECO:0000313" key="2">
    <source>
        <dbReference type="EMBL" id="VFK30777.1"/>
    </source>
</evidence>